<evidence type="ECO:0000256" key="2">
    <source>
        <dbReference type="ARBA" id="ARBA00023002"/>
    </source>
</evidence>
<dbReference type="SUPFAM" id="SSF51905">
    <property type="entry name" value="FAD/NAD(P)-binding domain"/>
    <property type="match status" value="1"/>
</dbReference>
<evidence type="ECO:0000313" key="4">
    <source>
        <dbReference type="EMBL" id="RTE53357.1"/>
    </source>
</evidence>
<dbReference type="InterPro" id="IPR050097">
    <property type="entry name" value="Ferredoxin-NADP_redctase_2"/>
</dbReference>
<keyword evidence="2" id="KW-0560">Oxidoreductase</keyword>
<keyword evidence="1" id="KW-0285">Flavoprotein</keyword>
<dbReference type="InterPro" id="IPR023753">
    <property type="entry name" value="FAD/NAD-binding_dom"/>
</dbReference>
<gene>
    <name evidence="4" type="ORF">EHW67_10020</name>
</gene>
<dbReference type="Pfam" id="PF07992">
    <property type="entry name" value="Pyr_redox_2"/>
    <property type="match status" value="1"/>
</dbReference>
<dbReference type="Gene3D" id="3.50.50.60">
    <property type="entry name" value="FAD/NAD(P)-binding domain"/>
    <property type="match status" value="2"/>
</dbReference>
<feature type="domain" description="FAD/NAD(P)-binding" evidence="3">
    <location>
        <begin position="7"/>
        <end position="285"/>
    </location>
</feature>
<dbReference type="EMBL" id="RQPJ01000005">
    <property type="protein sequence ID" value="RTE53357.1"/>
    <property type="molecule type" value="Genomic_DNA"/>
</dbReference>
<organism evidence="4 5">
    <name type="scientific">Arenibacter aquaticus</name>
    <dbReference type="NCBI Taxonomy" id="2489054"/>
    <lineage>
        <taxon>Bacteria</taxon>
        <taxon>Pseudomonadati</taxon>
        <taxon>Bacteroidota</taxon>
        <taxon>Flavobacteriia</taxon>
        <taxon>Flavobacteriales</taxon>
        <taxon>Flavobacteriaceae</taxon>
        <taxon>Arenibacter</taxon>
    </lineage>
</organism>
<reference evidence="4 5" key="1">
    <citation type="submission" date="2018-11" db="EMBL/GenBank/DDBJ databases">
        <title>Arenibacter aquaticus sp.nov., a marine bacterium isolated from surface seawater in the South China Sea.</title>
        <authorList>
            <person name="Guo J."/>
            <person name="Sun J."/>
        </authorList>
    </citation>
    <scope>NUCLEOTIDE SEQUENCE [LARGE SCALE GENOMIC DNA]</scope>
    <source>
        <strain evidence="4 5">GUO666</strain>
    </source>
</reference>
<dbReference type="PANTHER" id="PTHR48105">
    <property type="entry name" value="THIOREDOXIN REDUCTASE 1-RELATED-RELATED"/>
    <property type="match status" value="1"/>
</dbReference>
<dbReference type="AlphaFoldDB" id="A0A3S0BWP5"/>
<evidence type="ECO:0000259" key="3">
    <source>
        <dbReference type="Pfam" id="PF07992"/>
    </source>
</evidence>
<dbReference type="OrthoDB" id="9806179at2"/>
<dbReference type="Proteomes" id="UP000267585">
    <property type="component" value="Unassembled WGS sequence"/>
</dbReference>
<dbReference type="RefSeq" id="WP_126162253.1">
    <property type="nucleotide sequence ID" value="NZ_RQPJ01000005.1"/>
</dbReference>
<protein>
    <submittedName>
        <fullName evidence="4">NAD(P)/FAD-dependent oxidoreductase</fullName>
    </submittedName>
</protein>
<sequence>MENQAFEVIIIGGSYAGLSAALSLGRSLRKVLVIDSGKACNQQTPHSHNFLTQDGKTPKEISLIAKQQVTQYNTVSFLNDLAVHGQKTPIGFDIQTQSDRVFSAKKIILATGIKDIMPNIKGFSECWGISMIHCPYCHGYEYKKAKTALLANGERTYHMASLINNLTKDLTILTNGPMDFNEQQLKKLKTNSIEINEKEISEIEHKNGHLHKIVFKDGSKERFLAAYGPLPFEQQTSIPLELGCELTEDGHIKADYLQQTTVQDVFACGDNSSPMRSIAHAVATGNIAGAMVNKVLSEKQF</sequence>
<dbReference type="PRINTS" id="PR00368">
    <property type="entry name" value="FADPNR"/>
</dbReference>
<evidence type="ECO:0000313" key="5">
    <source>
        <dbReference type="Proteomes" id="UP000267585"/>
    </source>
</evidence>
<dbReference type="PRINTS" id="PR00469">
    <property type="entry name" value="PNDRDTASEII"/>
</dbReference>
<keyword evidence="5" id="KW-1185">Reference proteome</keyword>
<comment type="caution">
    <text evidence="4">The sequence shown here is derived from an EMBL/GenBank/DDBJ whole genome shotgun (WGS) entry which is preliminary data.</text>
</comment>
<name>A0A3S0BWP5_9FLAO</name>
<evidence type="ECO:0000256" key="1">
    <source>
        <dbReference type="ARBA" id="ARBA00022630"/>
    </source>
</evidence>
<accession>A0A3S0BWP5</accession>
<proteinExistence type="predicted"/>
<dbReference type="GO" id="GO:0016491">
    <property type="term" value="F:oxidoreductase activity"/>
    <property type="evidence" value="ECO:0007669"/>
    <property type="project" value="UniProtKB-KW"/>
</dbReference>
<dbReference type="InterPro" id="IPR036188">
    <property type="entry name" value="FAD/NAD-bd_sf"/>
</dbReference>